<dbReference type="HAMAP" id="MF_02062">
    <property type="entry name" value="GltS"/>
    <property type="match status" value="1"/>
</dbReference>
<keyword evidence="1" id="KW-0915">Sodium</keyword>
<feature type="transmembrane region" description="Helical" evidence="1">
    <location>
        <begin position="318"/>
        <end position="341"/>
    </location>
</feature>
<protein>
    <recommendedName>
        <fullName evidence="1 2">Sodium/glutamate symporter</fullName>
    </recommendedName>
</protein>
<keyword evidence="1" id="KW-0739">Sodium transport</keyword>
<dbReference type="EMBL" id="FWXI01000009">
    <property type="protein sequence ID" value="SMC79406.1"/>
    <property type="molecule type" value="Genomic_DNA"/>
</dbReference>
<evidence type="ECO:0000256" key="1">
    <source>
        <dbReference type="HAMAP-Rule" id="MF_02062"/>
    </source>
</evidence>
<feature type="transmembrane region" description="Helical" evidence="1">
    <location>
        <begin position="80"/>
        <end position="97"/>
    </location>
</feature>
<dbReference type="NCBIfam" id="TIGR00210">
    <property type="entry name" value="gltS"/>
    <property type="match status" value="1"/>
</dbReference>
<gene>
    <name evidence="3" type="ORF">SAMN04488500_10988</name>
</gene>
<comment type="similarity">
    <text evidence="1">Belongs to the glutamate:Na(+) symporter (ESS) (TC 2.A.27) family.</text>
</comment>
<feature type="transmembrane region" description="Helical" evidence="1">
    <location>
        <begin position="254"/>
        <end position="274"/>
    </location>
</feature>
<dbReference type="PANTHER" id="PTHR36178:SF1">
    <property type="entry name" value="SODIUM_GLUTAMATE SYMPORTER"/>
    <property type="match status" value="1"/>
</dbReference>
<keyword evidence="1" id="KW-0769">Symport</keyword>
<evidence type="ECO:0000256" key="2">
    <source>
        <dbReference type="NCBIfam" id="TIGR00210"/>
    </source>
</evidence>
<feature type="transmembrane region" description="Helical" evidence="1">
    <location>
        <begin position="12"/>
        <end position="33"/>
    </location>
</feature>
<feature type="transmembrane region" description="Helical" evidence="1">
    <location>
        <begin position="286"/>
        <end position="306"/>
    </location>
</feature>
<keyword evidence="1" id="KW-0406">Ion transport</keyword>
<keyword evidence="1" id="KW-0472">Membrane</keyword>
<keyword evidence="1" id="KW-0029">Amino-acid transport</keyword>
<keyword evidence="1" id="KW-0812">Transmembrane</keyword>
<dbReference type="InterPro" id="IPR004445">
    <property type="entry name" value="GltS"/>
</dbReference>
<keyword evidence="4" id="KW-1185">Reference proteome</keyword>
<feature type="transmembrane region" description="Helical" evidence="1">
    <location>
        <begin position="166"/>
        <end position="189"/>
    </location>
</feature>
<comment type="function">
    <text evidence="1">Catalyzes the sodium-dependent transport of glutamate.</text>
</comment>
<evidence type="ECO:0000313" key="4">
    <source>
        <dbReference type="Proteomes" id="UP000192738"/>
    </source>
</evidence>
<dbReference type="PANTHER" id="PTHR36178">
    <property type="entry name" value="SLR0625 PROTEIN"/>
    <property type="match status" value="1"/>
</dbReference>
<feature type="transmembrane region" description="Helical" evidence="1">
    <location>
        <begin position="347"/>
        <end position="371"/>
    </location>
</feature>
<feature type="transmembrane region" description="Helical" evidence="1">
    <location>
        <begin position="383"/>
        <end position="407"/>
    </location>
</feature>
<keyword evidence="1" id="KW-1003">Cell membrane</keyword>
<feature type="transmembrane region" description="Helical" evidence="1">
    <location>
        <begin position="104"/>
        <end position="128"/>
    </location>
</feature>
<feature type="transmembrane region" description="Helical" evidence="1">
    <location>
        <begin position="228"/>
        <end position="247"/>
    </location>
</feature>
<comment type="subcellular location">
    <subcellularLocation>
        <location evidence="1">Cell membrane</location>
        <topology evidence="1">Multi-pass membrane protein</topology>
    </subcellularLocation>
</comment>
<dbReference type="GO" id="GO:0015501">
    <property type="term" value="F:glutamate:sodium symporter activity"/>
    <property type="evidence" value="ECO:0007669"/>
    <property type="project" value="UniProtKB-UniRule"/>
</dbReference>
<dbReference type="GO" id="GO:0015813">
    <property type="term" value="P:L-glutamate transmembrane transport"/>
    <property type="evidence" value="ECO:0007669"/>
    <property type="project" value="UniProtKB-UniRule"/>
</dbReference>
<sequence>MSFELVNKVMVMKLDIVATVAIAVLLLMFGAWIRRVFPVIARFCIPSAVIGGFTFSILAWMLKEANMLTFKMDTTLQMPFMIAFFTTVGLGGSFGLIKKGGRSLVVYLVGCWTLAIMQNVVGAGTAMLTGIHPVLGVMAGAVSLEGGMGAASAFGPTAEQLGVQGAFVVAVASATYGLISGGLVGGPLAKWLIERYNLPIETSQENFDELDEVTAAAEKNTGITSDSVMSMLAVILVAMVLGAMGSAKIKEITGFVLPGYVGAMFVAVIIRNFNDVKPMFRMNEKAIDLIADVSLGIFLTMAMMSLKIWEISNLAGPLLIILAVQTIFMFIFCIYFLFPLLGRNYDAAIMCAGMIGHGLGATPNAIANMGAVTERYGVVSRKALLIVPLCGAVLIDMVAIPNIVWFINYFAK</sequence>
<name>A0A1W2C2S5_9FIRM</name>
<proteinExistence type="inferred from homology"/>
<organism evidence="3 4">
    <name type="scientific">Sporomusa malonica</name>
    <dbReference type="NCBI Taxonomy" id="112901"/>
    <lineage>
        <taxon>Bacteria</taxon>
        <taxon>Bacillati</taxon>
        <taxon>Bacillota</taxon>
        <taxon>Negativicutes</taxon>
        <taxon>Selenomonadales</taxon>
        <taxon>Sporomusaceae</taxon>
        <taxon>Sporomusa</taxon>
    </lineage>
</organism>
<keyword evidence="1" id="KW-0813">Transport</keyword>
<dbReference type="AlphaFoldDB" id="A0A1W2C2S5"/>
<accession>A0A1W2C2S5</accession>
<dbReference type="Pfam" id="PF03616">
    <property type="entry name" value="Glt_symporter"/>
    <property type="match status" value="1"/>
</dbReference>
<reference evidence="3 4" key="1">
    <citation type="submission" date="2017-04" db="EMBL/GenBank/DDBJ databases">
        <authorList>
            <person name="Afonso C.L."/>
            <person name="Miller P.J."/>
            <person name="Scott M.A."/>
            <person name="Spackman E."/>
            <person name="Goraichik I."/>
            <person name="Dimitrov K.M."/>
            <person name="Suarez D.L."/>
            <person name="Swayne D.E."/>
        </authorList>
    </citation>
    <scope>NUCLEOTIDE SEQUENCE [LARGE SCALE GENOMIC DNA]</scope>
    <source>
        <strain evidence="3 4">DSM 5090</strain>
    </source>
</reference>
<dbReference type="STRING" id="112901.SAMN04488500_10988"/>
<dbReference type="GO" id="GO:0005886">
    <property type="term" value="C:plasma membrane"/>
    <property type="evidence" value="ECO:0007669"/>
    <property type="project" value="UniProtKB-SubCell"/>
</dbReference>
<dbReference type="Proteomes" id="UP000192738">
    <property type="component" value="Unassembled WGS sequence"/>
</dbReference>
<dbReference type="RefSeq" id="WP_084575992.1">
    <property type="nucleotide sequence ID" value="NZ_CP155572.1"/>
</dbReference>
<evidence type="ECO:0000313" key="3">
    <source>
        <dbReference type="EMBL" id="SMC79406.1"/>
    </source>
</evidence>
<feature type="transmembrane region" description="Helical" evidence="1">
    <location>
        <begin position="40"/>
        <end position="60"/>
    </location>
</feature>
<keyword evidence="1" id="KW-1133">Transmembrane helix</keyword>